<feature type="domain" description="4'-phosphopantetheinyl transferase N-terminal" evidence="4">
    <location>
        <begin position="31"/>
        <end position="111"/>
    </location>
</feature>
<dbReference type="InterPro" id="IPR050559">
    <property type="entry name" value="P-Pant_transferase_sf"/>
</dbReference>
<dbReference type="PATRIC" id="fig|29422.6.peg.2052"/>
<evidence type="ECO:0000313" key="5">
    <source>
        <dbReference type="EMBL" id="KTC81403.1"/>
    </source>
</evidence>
<dbReference type="STRING" id="29422.Lbru_1923"/>
<dbReference type="OrthoDB" id="9808281at2"/>
<reference evidence="5 6" key="1">
    <citation type="submission" date="2015-11" db="EMBL/GenBank/DDBJ databases">
        <title>Genomic analysis of 38 Legionella species identifies large and diverse effector repertoires.</title>
        <authorList>
            <person name="Burstein D."/>
            <person name="Amaro F."/>
            <person name="Zusman T."/>
            <person name="Lifshitz Z."/>
            <person name="Cohen O."/>
            <person name="Gilbert J.A."/>
            <person name="Pupko T."/>
            <person name="Shuman H.A."/>
            <person name="Segal G."/>
        </authorList>
    </citation>
    <scope>NUCLEOTIDE SEQUENCE [LARGE SCALE GENOMIC DNA]</scope>
    <source>
        <strain evidence="5 6">ATCC 43878</strain>
    </source>
</reference>
<comment type="similarity">
    <text evidence="1">Belongs to the P-Pant transferase superfamily. Gsp/Sfp/HetI/AcpT family.</text>
</comment>
<evidence type="ECO:0000259" key="4">
    <source>
        <dbReference type="Pfam" id="PF22624"/>
    </source>
</evidence>
<keyword evidence="2 5" id="KW-0808">Transferase</keyword>
<evidence type="ECO:0000313" key="6">
    <source>
        <dbReference type="Proteomes" id="UP000054742"/>
    </source>
</evidence>
<dbReference type="PANTHER" id="PTHR12215">
    <property type="entry name" value="PHOSPHOPANTETHEINE TRANSFERASE"/>
    <property type="match status" value="1"/>
</dbReference>
<evidence type="ECO:0000259" key="3">
    <source>
        <dbReference type="Pfam" id="PF01648"/>
    </source>
</evidence>
<sequence length="239" mass="27335">MALFQPIPSNNYVLQQERVDIWEFSLANLPLQATSLLNEEECKRANRFYFPRHQRRFTVARAMLRAILGAYLKQEAASISFVYNQHGKPWVKNPFDLEFNLSHSGELALLAIGQAFPLGIDLELFSSRPYKGMAKNIFSPQELVHFSKLPKHLEPLAFFHLWAQKEALIKACGLGLSYPTQQFDVPVTPPTNALIVDHKHQRHWQMISFMPKVACSAALCCDPQIKIIRYGVVNPLDFL</sequence>
<dbReference type="PANTHER" id="PTHR12215:SF10">
    <property type="entry name" value="L-AMINOADIPATE-SEMIALDEHYDE DEHYDROGENASE-PHOSPHOPANTETHEINYL TRANSFERASE"/>
    <property type="match status" value="1"/>
</dbReference>
<name>A0A0W0SE22_9GAMM</name>
<protein>
    <submittedName>
        <fullName evidence="5">Phosphopantetheinyl transferase</fullName>
    </submittedName>
</protein>
<dbReference type="Proteomes" id="UP000054742">
    <property type="component" value="Unassembled WGS sequence"/>
</dbReference>
<organism evidence="5 6">
    <name type="scientific">Legionella brunensis</name>
    <dbReference type="NCBI Taxonomy" id="29422"/>
    <lineage>
        <taxon>Bacteria</taxon>
        <taxon>Pseudomonadati</taxon>
        <taxon>Pseudomonadota</taxon>
        <taxon>Gammaproteobacteria</taxon>
        <taxon>Legionellales</taxon>
        <taxon>Legionellaceae</taxon>
        <taxon>Legionella</taxon>
    </lineage>
</organism>
<dbReference type="RefSeq" id="WP_058441923.1">
    <property type="nucleotide sequence ID" value="NZ_CAAAHU010000002.1"/>
</dbReference>
<dbReference type="InterPro" id="IPR008278">
    <property type="entry name" value="4-PPantetheinyl_Trfase_dom"/>
</dbReference>
<evidence type="ECO:0000256" key="2">
    <source>
        <dbReference type="ARBA" id="ARBA00022679"/>
    </source>
</evidence>
<dbReference type="InterPro" id="IPR055066">
    <property type="entry name" value="AASDHPPT_N"/>
</dbReference>
<evidence type="ECO:0000256" key="1">
    <source>
        <dbReference type="ARBA" id="ARBA00010990"/>
    </source>
</evidence>
<dbReference type="AlphaFoldDB" id="A0A0W0SE22"/>
<comment type="caution">
    <text evidence="5">The sequence shown here is derived from an EMBL/GenBank/DDBJ whole genome shotgun (WGS) entry which is preliminary data.</text>
</comment>
<feature type="domain" description="4'-phosphopantetheinyl transferase" evidence="3">
    <location>
        <begin position="117"/>
        <end position="206"/>
    </location>
</feature>
<dbReference type="Gene3D" id="3.90.470.20">
    <property type="entry name" value="4'-phosphopantetheinyl transferase domain"/>
    <property type="match status" value="2"/>
</dbReference>
<accession>A0A0W0SE22</accession>
<gene>
    <name evidence="5" type="ORF">Lbru_1923</name>
</gene>
<dbReference type="Pfam" id="PF22624">
    <property type="entry name" value="AASDHPPT_N"/>
    <property type="match status" value="1"/>
</dbReference>
<proteinExistence type="inferred from homology"/>
<dbReference type="InterPro" id="IPR037143">
    <property type="entry name" value="4-PPantetheinyl_Trfase_dom_sf"/>
</dbReference>
<dbReference type="GO" id="GO:0008897">
    <property type="term" value="F:holo-[acyl-carrier-protein] synthase activity"/>
    <property type="evidence" value="ECO:0007669"/>
    <property type="project" value="InterPro"/>
</dbReference>
<dbReference type="Pfam" id="PF01648">
    <property type="entry name" value="ACPS"/>
    <property type="match status" value="1"/>
</dbReference>
<keyword evidence="6" id="KW-1185">Reference proteome</keyword>
<dbReference type="SUPFAM" id="SSF56214">
    <property type="entry name" value="4'-phosphopantetheinyl transferase"/>
    <property type="match status" value="2"/>
</dbReference>
<dbReference type="GO" id="GO:0005829">
    <property type="term" value="C:cytosol"/>
    <property type="evidence" value="ECO:0007669"/>
    <property type="project" value="TreeGrafter"/>
</dbReference>
<dbReference type="GO" id="GO:0019878">
    <property type="term" value="P:lysine biosynthetic process via aminoadipic acid"/>
    <property type="evidence" value="ECO:0007669"/>
    <property type="project" value="TreeGrafter"/>
</dbReference>
<dbReference type="GO" id="GO:0000287">
    <property type="term" value="F:magnesium ion binding"/>
    <property type="evidence" value="ECO:0007669"/>
    <property type="project" value="InterPro"/>
</dbReference>
<dbReference type="EMBL" id="LNXV01000029">
    <property type="protein sequence ID" value="KTC81403.1"/>
    <property type="molecule type" value="Genomic_DNA"/>
</dbReference>